<dbReference type="EMBL" id="FOJU01000001">
    <property type="protein sequence ID" value="SFA78537.1"/>
    <property type="molecule type" value="Genomic_DNA"/>
</dbReference>
<organism evidence="1 2">
    <name type="scientific">Poseidonocella pacifica</name>
    <dbReference type="NCBI Taxonomy" id="871651"/>
    <lineage>
        <taxon>Bacteria</taxon>
        <taxon>Pseudomonadati</taxon>
        <taxon>Pseudomonadota</taxon>
        <taxon>Alphaproteobacteria</taxon>
        <taxon>Rhodobacterales</taxon>
        <taxon>Roseobacteraceae</taxon>
        <taxon>Poseidonocella</taxon>
    </lineage>
</organism>
<evidence type="ECO:0000313" key="2">
    <source>
        <dbReference type="Proteomes" id="UP000198796"/>
    </source>
</evidence>
<dbReference type="STRING" id="871651.SAMN05421688_0869"/>
<accession>A0A1I0VR79</accession>
<dbReference type="Proteomes" id="UP000198796">
    <property type="component" value="Unassembled WGS sequence"/>
</dbReference>
<protein>
    <submittedName>
        <fullName evidence="1">Uncharacterized protein</fullName>
    </submittedName>
</protein>
<evidence type="ECO:0000313" key="1">
    <source>
        <dbReference type="EMBL" id="SFA78537.1"/>
    </source>
</evidence>
<keyword evidence="2" id="KW-1185">Reference proteome</keyword>
<proteinExistence type="predicted"/>
<dbReference type="AlphaFoldDB" id="A0A1I0VR79"/>
<name>A0A1I0VR79_9RHOB</name>
<dbReference type="OrthoDB" id="9762853at2"/>
<gene>
    <name evidence="1" type="ORF">SAMN05421688_0869</name>
</gene>
<reference evidence="1 2" key="1">
    <citation type="submission" date="2016-10" db="EMBL/GenBank/DDBJ databases">
        <authorList>
            <person name="de Groot N.N."/>
        </authorList>
    </citation>
    <scope>NUCLEOTIDE SEQUENCE [LARGE SCALE GENOMIC DNA]</scope>
    <source>
        <strain evidence="1 2">DSM 29316</strain>
    </source>
</reference>
<dbReference type="RefSeq" id="WP_092060890.1">
    <property type="nucleotide sequence ID" value="NZ_FOJU01000001.1"/>
</dbReference>
<sequence>MATKKKKTQQQETPRIKFDQMTELMRGSGTRADAMRAEGLNGLVATKRSKVVQLRRERARLALRFGETSPRVARIDRQMAAEHRLLVNARAETARVETPMLDRKKFAWQLHGYIRNPDGIARRNHTVALVADTEARKTLAATTTDKRGYFHFDINLASKDPVIPKDDVFGGAPIAEEISAPVDADGGETSAPSDAGSNEAQVAQLFAALKVEVFLATSSPSGGKPMVNPRALHVVAGAVVYRDLVVADTEDDGDACELKTRFLADASARQVHDLTRETRACGIAAIPIKARFYLTFAEQAEALAYKHCPYCFGTKSGKV</sequence>